<reference evidence="9" key="1">
    <citation type="submission" date="2021-02" db="EMBL/GenBank/DDBJ databases">
        <authorList>
            <person name="Nowell W R."/>
        </authorList>
    </citation>
    <scope>NUCLEOTIDE SEQUENCE</scope>
</reference>
<dbReference type="GO" id="GO:0035556">
    <property type="term" value="P:intracellular signal transduction"/>
    <property type="evidence" value="ECO:0007669"/>
    <property type="project" value="TreeGrafter"/>
</dbReference>
<evidence type="ECO:0000256" key="1">
    <source>
        <dbReference type="ARBA" id="ARBA00022527"/>
    </source>
</evidence>
<dbReference type="Gene3D" id="1.10.510.10">
    <property type="entry name" value="Transferase(Phosphotransferase) domain 1"/>
    <property type="match status" value="1"/>
</dbReference>
<dbReference type="PANTHER" id="PTHR22974:SF23">
    <property type="entry name" value="TOUSLED-LIKE KINASE, ISOFORM G"/>
    <property type="match status" value="1"/>
</dbReference>
<feature type="region of interest" description="Disordered" evidence="7">
    <location>
        <begin position="261"/>
        <end position="282"/>
    </location>
</feature>
<evidence type="ECO:0000313" key="9">
    <source>
        <dbReference type="EMBL" id="CAF1093868.1"/>
    </source>
</evidence>
<evidence type="ECO:0000256" key="5">
    <source>
        <dbReference type="ARBA" id="ARBA00022840"/>
    </source>
</evidence>
<dbReference type="InterPro" id="IPR017441">
    <property type="entry name" value="Protein_kinase_ATP_BS"/>
</dbReference>
<keyword evidence="11" id="KW-1185">Reference proteome</keyword>
<organism evidence="9 12">
    <name type="scientific">Adineta ricciae</name>
    <name type="common">Rotifer</name>
    <dbReference type="NCBI Taxonomy" id="249248"/>
    <lineage>
        <taxon>Eukaryota</taxon>
        <taxon>Metazoa</taxon>
        <taxon>Spiralia</taxon>
        <taxon>Gnathifera</taxon>
        <taxon>Rotifera</taxon>
        <taxon>Eurotatoria</taxon>
        <taxon>Bdelloidea</taxon>
        <taxon>Adinetida</taxon>
        <taxon>Adinetidae</taxon>
        <taxon>Adineta</taxon>
    </lineage>
</organism>
<evidence type="ECO:0000256" key="2">
    <source>
        <dbReference type="ARBA" id="ARBA00022679"/>
    </source>
</evidence>
<dbReference type="Proteomes" id="UP000663828">
    <property type="component" value="Unassembled WGS sequence"/>
</dbReference>
<evidence type="ECO:0000313" key="11">
    <source>
        <dbReference type="Proteomes" id="UP000663828"/>
    </source>
</evidence>
<evidence type="ECO:0000256" key="3">
    <source>
        <dbReference type="ARBA" id="ARBA00022741"/>
    </source>
</evidence>
<feature type="domain" description="Protein kinase" evidence="8">
    <location>
        <begin position="389"/>
        <end position="668"/>
    </location>
</feature>
<dbReference type="PANTHER" id="PTHR22974">
    <property type="entry name" value="MIXED LINEAGE PROTEIN KINASE"/>
    <property type="match status" value="1"/>
</dbReference>
<dbReference type="InterPro" id="IPR008271">
    <property type="entry name" value="Ser/Thr_kinase_AS"/>
</dbReference>
<name>A0A814NM08_ADIRI</name>
<dbReference type="SMART" id="SM00220">
    <property type="entry name" value="S_TKc"/>
    <property type="match status" value="1"/>
</dbReference>
<gene>
    <name evidence="9" type="ORF">EDS130_LOCUS19629</name>
    <name evidence="10" type="ORF">XAT740_LOCUS44724</name>
</gene>
<feature type="binding site" evidence="6">
    <location>
        <position position="418"/>
    </location>
    <ligand>
        <name>ATP</name>
        <dbReference type="ChEBI" id="CHEBI:30616"/>
    </ligand>
</feature>
<dbReference type="Gene3D" id="3.30.200.20">
    <property type="entry name" value="Phosphorylase Kinase, domain 1"/>
    <property type="match status" value="1"/>
</dbReference>
<evidence type="ECO:0000256" key="7">
    <source>
        <dbReference type="SAM" id="MobiDB-lite"/>
    </source>
</evidence>
<dbReference type="CDD" id="cd13990">
    <property type="entry name" value="STKc_TLK"/>
    <property type="match status" value="1"/>
</dbReference>
<dbReference type="GO" id="GO:0005524">
    <property type="term" value="F:ATP binding"/>
    <property type="evidence" value="ECO:0007669"/>
    <property type="project" value="UniProtKB-UniRule"/>
</dbReference>
<dbReference type="EMBL" id="CAJNOR010005715">
    <property type="protein sequence ID" value="CAF1573619.1"/>
    <property type="molecule type" value="Genomic_DNA"/>
</dbReference>
<evidence type="ECO:0000256" key="4">
    <source>
        <dbReference type="ARBA" id="ARBA00022777"/>
    </source>
</evidence>
<evidence type="ECO:0000259" key="8">
    <source>
        <dbReference type="PROSITE" id="PS50011"/>
    </source>
</evidence>
<dbReference type="PROSITE" id="PS50011">
    <property type="entry name" value="PROTEIN_KINASE_DOM"/>
    <property type="match status" value="1"/>
</dbReference>
<evidence type="ECO:0000313" key="12">
    <source>
        <dbReference type="Proteomes" id="UP000663852"/>
    </source>
</evidence>
<feature type="compositionally biased region" description="Polar residues" evidence="7">
    <location>
        <begin position="261"/>
        <end position="273"/>
    </location>
</feature>
<dbReference type="PROSITE" id="PS00107">
    <property type="entry name" value="PROTEIN_KINASE_ATP"/>
    <property type="match status" value="1"/>
</dbReference>
<dbReference type="AlphaFoldDB" id="A0A814NM08"/>
<protein>
    <recommendedName>
        <fullName evidence="8">Protein kinase domain-containing protein</fullName>
    </recommendedName>
</protein>
<dbReference type="InterPro" id="IPR000719">
    <property type="entry name" value="Prot_kinase_dom"/>
</dbReference>
<dbReference type="SUPFAM" id="SSF56112">
    <property type="entry name" value="Protein kinase-like (PK-like)"/>
    <property type="match status" value="1"/>
</dbReference>
<dbReference type="FunFam" id="1.10.510.10:FF:000698">
    <property type="entry name" value="Serine/threonine-protein kinase tousled-like 1"/>
    <property type="match status" value="1"/>
</dbReference>
<proteinExistence type="predicted"/>
<evidence type="ECO:0000256" key="6">
    <source>
        <dbReference type="PROSITE-ProRule" id="PRU10141"/>
    </source>
</evidence>
<dbReference type="GO" id="GO:0007059">
    <property type="term" value="P:chromosome segregation"/>
    <property type="evidence" value="ECO:0007669"/>
    <property type="project" value="TreeGrafter"/>
</dbReference>
<dbReference type="GO" id="GO:0004674">
    <property type="term" value="F:protein serine/threonine kinase activity"/>
    <property type="evidence" value="ECO:0007669"/>
    <property type="project" value="UniProtKB-KW"/>
</dbReference>
<keyword evidence="4" id="KW-0418">Kinase</keyword>
<keyword evidence="5 6" id="KW-0067">ATP-binding</keyword>
<dbReference type="EMBL" id="CAJNOJ010000094">
    <property type="protein sequence ID" value="CAF1093868.1"/>
    <property type="molecule type" value="Genomic_DNA"/>
</dbReference>
<dbReference type="InterPro" id="IPR011009">
    <property type="entry name" value="Kinase-like_dom_sf"/>
</dbReference>
<dbReference type="GO" id="GO:0005634">
    <property type="term" value="C:nucleus"/>
    <property type="evidence" value="ECO:0007669"/>
    <property type="project" value="TreeGrafter"/>
</dbReference>
<dbReference type="Pfam" id="PF00069">
    <property type="entry name" value="Pkinase"/>
    <property type="match status" value="1"/>
</dbReference>
<keyword evidence="3 6" id="KW-0547">Nucleotide-binding</keyword>
<keyword evidence="1" id="KW-0723">Serine/threonine-protein kinase</keyword>
<sequence length="685" mass="78820">MSSPALYSGPNQDNDQIFHLTTKSVPMSCLPPNDQLLRAYSKGEQAKSSDIVLTRMLSSTAFEPILSQSNMNSSIYPSRKRKQPFLPPPVPAKRSPCHTTLFPIMIPSNESILMSSSSSSKSTQTNSVPSCISEIEQNELIAQINELHRAKMDIQCQNENTIETIKRCLTMTRTLLIDKSQLEKKQVRQTAMENRLHLGQFVTQRQGMSFIEQWTDGADFLEKKRSQEQLFRTRKSLNKDRKDLAKKKALLQNSISTSVFDETKSNSSDTNHSLKTKQTKKNSYNAQKSLPLSFDSIQSFVDHSNDSRSSSSSSSISSYSTSPITLQDWYEYDEILRLRQLTLKREEAELTQDLEKLDRHRNLHIRELKRLYHEDHSRFNINNILHDRYLLLTLIGKGGFSEVHRAFDLNNQCYVACKIHQLNKEWKDEKKANYIKHALREYDIHKHLQHKRIVKLFDVFEIDTNSFCTVLEYCDGNDLDFYLKQNKTIPEKEARSIIMQIINALKYLNLEIKPPVIHYDLKPGNVLLGTGNQSGEIKITDFGLSKQMHEDSFDEDGMDLSSQGAGTYWYLPPEVFVQGPNPPKISSKVDVWSLGCIFYQCLYGRKPYGHNLSQATVLENQIILNAKEVQFPNRPQVSTEAKEFIRRCLTYKVQDRPDVLQLSEDQYLKSSSLKRSTSTFVLRSK</sequence>
<keyword evidence="2" id="KW-0808">Transferase</keyword>
<dbReference type="Proteomes" id="UP000663852">
    <property type="component" value="Unassembled WGS sequence"/>
</dbReference>
<comment type="caution">
    <text evidence="9">The sequence shown here is derived from an EMBL/GenBank/DDBJ whole genome shotgun (WGS) entry which is preliminary data.</text>
</comment>
<dbReference type="OrthoDB" id="346907at2759"/>
<accession>A0A814NM08</accession>
<evidence type="ECO:0000313" key="10">
    <source>
        <dbReference type="EMBL" id="CAF1573619.1"/>
    </source>
</evidence>
<dbReference type="PROSITE" id="PS00108">
    <property type="entry name" value="PROTEIN_KINASE_ST"/>
    <property type="match status" value="1"/>
</dbReference>